<dbReference type="EMBL" id="UFQT01001552">
    <property type="protein sequence ID" value="SSX30986.1"/>
    <property type="molecule type" value="Genomic_DNA"/>
</dbReference>
<name>A0A336ML57_CULSO</name>
<accession>A0A336ML57</accession>
<dbReference type="AlphaFoldDB" id="A0A336ML57"/>
<proteinExistence type="predicted"/>
<protein>
    <submittedName>
        <fullName evidence="1">CSON003137 protein</fullName>
    </submittedName>
</protein>
<sequence>MVSLKNNKIYRGCANDIQTCHQDVLCWFCEKNLCNTVGGGDNLNRIKPIFLSTIAIIITKFLEELL</sequence>
<organism evidence="1">
    <name type="scientific">Culicoides sonorensis</name>
    <name type="common">Biting midge</name>
    <dbReference type="NCBI Taxonomy" id="179676"/>
    <lineage>
        <taxon>Eukaryota</taxon>
        <taxon>Metazoa</taxon>
        <taxon>Ecdysozoa</taxon>
        <taxon>Arthropoda</taxon>
        <taxon>Hexapoda</taxon>
        <taxon>Insecta</taxon>
        <taxon>Pterygota</taxon>
        <taxon>Neoptera</taxon>
        <taxon>Endopterygota</taxon>
        <taxon>Diptera</taxon>
        <taxon>Nematocera</taxon>
        <taxon>Chironomoidea</taxon>
        <taxon>Ceratopogonidae</taxon>
        <taxon>Ceratopogoninae</taxon>
        <taxon>Culicoides</taxon>
        <taxon>Monoculicoides</taxon>
    </lineage>
</organism>
<evidence type="ECO:0000313" key="1">
    <source>
        <dbReference type="EMBL" id="SSX30986.1"/>
    </source>
</evidence>
<reference evidence="1" key="1">
    <citation type="submission" date="2018-07" db="EMBL/GenBank/DDBJ databases">
        <authorList>
            <person name="Quirk P.G."/>
            <person name="Krulwich T.A."/>
        </authorList>
    </citation>
    <scope>NUCLEOTIDE SEQUENCE</scope>
</reference>
<gene>
    <name evidence="1" type="primary">CSON003137</name>
</gene>
<dbReference type="VEuPathDB" id="VectorBase:CSON003137"/>